<gene>
    <name evidence="3" type="ORF">GCM10007170_32880</name>
</gene>
<reference evidence="4" key="1">
    <citation type="journal article" date="2019" name="Int. J. Syst. Evol. Microbiol.">
        <title>The Global Catalogue of Microorganisms (GCM) 10K type strain sequencing project: providing services to taxonomists for standard genome sequencing and annotation.</title>
        <authorList>
            <consortium name="The Broad Institute Genomics Platform"/>
            <consortium name="The Broad Institute Genome Sequencing Center for Infectious Disease"/>
            <person name="Wu L."/>
            <person name="Ma J."/>
        </authorList>
    </citation>
    <scope>NUCLEOTIDE SEQUENCE [LARGE SCALE GENOMIC DNA]</scope>
    <source>
        <strain evidence="4">CGMCC 1.12778</strain>
    </source>
</reference>
<dbReference type="Pfam" id="PF22148">
    <property type="entry name" value="Fervidolysin_NPro-like"/>
    <property type="match status" value="1"/>
</dbReference>
<proteinExistence type="predicted"/>
<feature type="signal peptide" evidence="1">
    <location>
        <begin position="1"/>
        <end position="28"/>
    </location>
</feature>
<dbReference type="InterPro" id="IPR054399">
    <property type="entry name" value="Fervidolysin-like_N_prodom"/>
</dbReference>
<comment type="caution">
    <text evidence="3">The sequence shown here is derived from an EMBL/GenBank/DDBJ whole genome shotgun (WGS) entry which is preliminary data.</text>
</comment>
<sequence length="148" mass="15244">MKKRFLAGLTAAAMAPGALTFAIPGSAAADPAAPAGQILAKFRDDNAAAGVLVRHGLRQGSGIGSTGAHLVSVPAGTELRLADALGRDPAVEYAEPDQPVTSATSDQYFPRQYALRNDGQAFTNTNGDINPCPRAPRVWDVPPAVALP</sequence>
<evidence type="ECO:0000313" key="3">
    <source>
        <dbReference type="EMBL" id="GGH99013.1"/>
    </source>
</evidence>
<dbReference type="RefSeq" id="WP_188572637.1">
    <property type="nucleotide sequence ID" value="NZ_BMFW01000019.1"/>
</dbReference>
<dbReference type="Proteomes" id="UP000643279">
    <property type="component" value="Unassembled WGS sequence"/>
</dbReference>
<keyword evidence="4" id="KW-1185">Reference proteome</keyword>
<protein>
    <recommendedName>
        <fullName evidence="2">Fervidolysin-like N-terminal prodomain domain-containing protein</fullName>
    </recommendedName>
</protein>
<evidence type="ECO:0000259" key="2">
    <source>
        <dbReference type="Pfam" id="PF22148"/>
    </source>
</evidence>
<accession>A0ABQ2AVJ0</accession>
<feature type="chain" id="PRO_5046023162" description="Fervidolysin-like N-terminal prodomain domain-containing protein" evidence="1">
    <location>
        <begin position="29"/>
        <end position="148"/>
    </location>
</feature>
<feature type="domain" description="Fervidolysin-like N-terminal prodomain" evidence="2">
    <location>
        <begin position="36"/>
        <end position="96"/>
    </location>
</feature>
<dbReference type="EMBL" id="BMFW01000019">
    <property type="protein sequence ID" value="GGH99013.1"/>
    <property type="molecule type" value="Genomic_DNA"/>
</dbReference>
<keyword evidence="1" id="KW-0732">Signal</keyword>
<name>A0ABQ2AVJ0_9MICC</name>
<organism evidence="3 4">
    <name type="scientific">Arthrobacter liuii</name>
    <dbReference type="NCBI Taxonomy" id="1476996"/>
    <lineage>
        <taxon>Bacteria</taxon>
        <taxon>Bacillati</taxon>
        <taxon>Actinomycetota</taxon>
        <taxon>Actinomycetes</taxon>
        <taxon>Micrococcales</taxon>
        <taxon>Micrococcaceae</taxon>
        <taxon>Arthrobacter</taxon>
    </lineage>
</organism>
<evidence type="ECO:0000256" key="1">
    <source>
        <dbReference type="SAM" id="SignalP"/>
    </source>
</evidence>
<evidence type="ECO:0000313" key="4">
    <source>
        <dbReference type="Proteomes" id="UP000643279"/>
    </source>
</evidence>